<accession>A0A5B7H782</accession>
<organism evidence="4 5">
    <name type="scientific">Portunus trituberculatus</name>
    <name type="common">Swimming crab</name>
    <name type="synonym">Neptunus trituberculatus</name>
    <dbReference type="NCBI Taxonomy" id="210409"/>
    <lineage>
        <taxon>Eukaryota</taxon>
        <taxon>Metazoa</taxon>
        <taxon>Ecdysozoa</taxon>
        <taxon>Arthropoda</taxon>
        <taxon>Crustacea</taxon>
        <taxon>Multicrustacea</taxon>
        <taxon>Malacostraca</taxon>
        <taxon>Eumalacostraca</taxon>
        <taxon>Eucarida</taxon>
        <taxon>Decapoda</taxon>
        <taxon>Pleocyemata</taxon>
        <taxon>Brachyura</taxon>
        <taxon>Eubrachyura</taxon>
        <taxon>Portunoidea</taxon>
        <taxon>Portunidae</taxon>
        <taxon>Portuninae</taxon>
        <taxon>Portunus</taxon>
    </lineage>
</organism>
<dbReference type="Proteomes" id="UP000324222">
    <property type="component" value="Unassembled WGS sequence"/>
</dbReference>
<keyword evidence="5" id="KW-1185">Reference proteome</keyword>
<dbReference type="OrthoDB" id="4349954at2759"/>
<evidence type="ECO:0000313" key="4">
    <source>
        <dbReference type="EMBL" id="MPC67990.1"/>
    </source>
</evidence>
<comment type="pathway">
    <text evidence="1">Cofactor biosynthesis; molybdopterin biosynthesis.</text>
</comment>
<proteinExistence type="predicted"/>
<dbReference type="PANTHER" id="PTHR43764:SF1">
    <property type="entry name" value="MOLYBDOPTERIN MOLYBDOTRANSFERASE"/>
    <property type="match status" value="1"/>
</dbReference>
<keyword evidence="2" id="KW-0501">Molybdenum cofactor biosynthesis</keyword>
<dbReference type="PANTHER" id="PTHR43764">
    <property type="entry name" value="MOLYBDENUM COFACTOR BIOSYNTHESIS"/>
    <property type="match status" value="1"/>
</dbReference>
<evidence type="ECO:0000256" key="1">
    <source>
        <dbReference type="ARBA" id="ARBA00005046"/>
    </source>
</evidence>
<dbReference type="InterPro" id="IPR036425">
    <property type="entry name" value="MoaB/Mog-like_dom_sf"/>
</dbReference>
<dbReference type="AlphaFoldDB" id="A0A5B7H782"/>
<feature type="region of interest" description="Disordered" evidence="3">
    <location>
        <begin position="62"/>
        <end position="83"/>
    </location>
</feature>
<dbReference type="SUPFAM" id="SSF53218">
    <property type="entry name" value="Molybdenum cofactor biosynthesis proteins"/>
    <property type="match status" value="1"/>
</dbReference>
<comment type="caution">
    <text evidence="4">The sequence shown here is derived from an EMBL/GenBank/DDBJ whole genome shotgun (WGS) entry which is preliminary data.</text>
</comment>
<name>A0A5B7H782_PORTR</name>
<dbReference type="Gene3D" id="3.40.980.10">
    <property type="entry name" value="MoaB/Mog-like domain"/>
    <property type="match status" value="1"/>
</dbReference>
<evidence type="ECO:0000313" key="5">
    <source>
        <dbReference type="Proteomes" id="UP000324222"/>
    </source>
</evidence>
<reference evidence="4 5" key="1">
    <citation type="submission" date="2019-05" db="EMBL/GenBank/DDBJ databases">
        <title>Another draft genome of Portunus trituberculatus and its Hox gene families provides insights of decapod evolution.</title>
        <authorList>
            <person name="Jeong J.-H."/>
            <person name="Song I."/>
            <person name="Kim S."/>
            <person name="Choi T."/>
            <person name="Kim D."/>
            <person name="Ryu S."/>
            <person name="Kim W."/>
        </authorList>
    </citation>
    <scope>NUCLEOTIDE SEQUENCE [LARGE SCALE GENOMIC DNA]</scope>
    <source>
        <tissue evidence="4">Muscle</tissue>
    </source>
</reference>
<gene>
    <name evidence="4" type="primary">GPHN_2</name>
    <name evidence="4" type="ORF">E2C01_062179</name>
</gene>
<evidence type="ECO:0000256" key="2">
    <source>
        <dbReference type="ARBA" id="ARBA00023150"/>
    </source>
</evidence>
<dbReference type="GO" id="GO:0006777">
    <property type="term" value="P:Mo-molybdopterin cofactor biosynthetic process"/>
    <property type="evidence" value="ECO:0007669"/>
    <property type="project" value="UniProtKB-KW"/>
</dbReference>
<dbReference type="UniPathway" id="UPA00344"/>
<dbReference type="EMBL" id="VSRR010027068">
    <property type="protein sequence ID" value="MPC67990.1"/>
    <property type="molecule type" value="Genomic_DNA"/>
</dbReference>
<protein>
    <submittedName>
        <fullName evidence="4">Gephyrin</fullName>
    </submittedName>
</protein>
<evidence type="ECO:0000256" key="3">
    <source>
        <dbReference type="SAM" id="MobiDB-lite"/>
    </source>
</evidence>
<sequence>MSASMYCFPYSVGWVQVIEKEAPGLTTCMLTESLKVTPLAMLSRPVCGMRGKTLIATLPGSRKGSEECLSHPTCSEPDDGVEG</sequence>
<dbReference type="InterPro" id="IPR051920">
    <property type="entry name" value="MPT_Adenylyltrnsfr/MoaC-Rel"/>
</dbReference>